<evidence type="ECO:0000256" key="4">
    <source>
        <dbReference type="ARBA" id="ARBA00009503"/>
    </source>
</evidence>
<dbReference type="EMBL" id="DXGK01000008">
    <property type="protein sequence ID" value="HIW69814.1"/>
    <property type="molecule type" value="Genomic_DNA"/>
</dbReference>
<dbReference type="Gene3D" id="3.20.20.20">
    <property type="entry name" value="Dihydropteroate synthase-like"/>
    <property type="match status" value="1"/>
</dbReference>
<keyword evidence="8" id="KW-0479">Metal-binding</keyword>
<evidence type="ECO:0000259" key="12">
    <source>
        <dbReference type="PROSITE" id="PS50972"/>
    </source>
</evidence>
<gene>
    <name evidence="13" type="primary">folP</name>
    <name evidence="13" type="ORF">H9876_00295</name>
</gene>
<comment type="caution">
    <text evidence="13">The sequence shown here is derived from an EMBL/GenBank/DDBJ whole genome shotgun (WGS) entry which is preliminary data.</text>
</comment>
<comment type="pathway">
    <text evidence="3">Cofactor biosynthesis; tetrahydrofolate biosynthesis; 7,8-dihydrofolate from 2-amino-4-hydroxy-6-hydroxymethyl-7,8-dihydropteridine diphosphate and 4-aminobenzoate: step 1/2.</text>
</comment>
<keyword evidence="7 13" id="KW-0808">Transferase</keyword>
<sequence>MKIQELPLTGEKGLAGAVAANLATVHQQLFLSWQMDRSEQVPAVQNLLTDLDVPQTTNGLTVQFMLPLAALPVLQKWSRQLFGDQQLNGSLQVVYEQHRQIWQAGRFTFDVTSKPLIYAILNITPDSFYDGGEYYHQQQWQQQIERLIHDGADIIEVGGQTTRPGGFHEISPEEEKRRILPAINFLHQRYPQVAIAVDTYKLPVMKAALDAGVDIINDVEAFDTEDKQTLLAQSSAGLVTMHSSRDREYDHLTAEMHRFFERNLADLQQAGIDLKRVVIDQGIGYSKVADGNQDSAMMRNIDQFNDFQRPILVAISRKGFGQKLLGLAKKDRLPVTLVAEAYMYLHGGRVLRVHDVAETHQLIVMLEAINHGYWNRDLNQESQDGKTNEHD</sequence>
<evidence type="ECO:0000256" key="1">
    <source>
        <dbReference type="ARBA" id="ARBA00000012"/>
    </source>
</evidence>
<dbReference type="GO" id="GO:0004156">
    <property type="term" value="F:dihydropteroate synthase activity"/>
    <property type="evidence" value="ECO:0007669"/>
    <property type="project" value="UniProtKB-EC"/>
</dbReference>
<accession>A0A9D1QNT6</accession>
<dbReference type="InterPro" id="IPR000489">
    <property type="entry name" value="Pterin-binding_dom"/>
</dbReference>
<dbReference type="PANTHER" id="PTHR20941:SF1">
    <property type="entry name" value="FOLIC ACID SYNTHESIS PROTEIN FOL1"/>
    <property type="match status" value="1"/>
</dbReference>
<dbReference type="InterPro" id="IPR011005">
    <property type="entry name" value="Dihydropteroate_synth-like_sf"/>
</dbReference>
<comment type="catalytic activity">
    <reaction evidence="1">
        <text>(7,8-dihydropterin-6-yl)methyl diphosphate + 4-aminobenzoate = 7,8-dihydropteroate + diphosphate</text>
        <dbReference type="Rhea" id="RHEA:19949"/>
        <dbReference type="ChEBI" id="CHEBI:17836"/>
        <dbReference type="ChEBI" id="CHEBI:17839"/>
        <dbReference type="ChEBI" id="CHEBI:33019"/>
        <dbReference type="ChEBI" id="CHEBI:72950"/>
        <dbReference type="EC" id="2.5.1.15"/>
    </reaction>
</comment>
<evidence type="ECO:0000256" key="7">
    <source>
        <dbReference type="ARBA" id="ARBA00022679"/>
    </source>
</evidence>
<evidence type="ECO:0000313" key="14">
    <source>
        <dbReference type="Proteomes" id="UP000886878"/>
    </source>
</evidence>
<evidence type="ECO:0000256" key="6">
    <source>
        <dbReference type="ARBA" id="ARBA00016919"/>
    </source>
</evidence>
<dbReference type="SUPFAM" id="SSF51717">
    <property type="entry name" value="Dihydropteroate synthetase-like"/>
    <property type="match status" value="1"/>
</dbReference>
<dbReference type="AlphaFoldDB" id="A0A9D1QNT6"/>
<organism evidence="13 14">
    <name type="scientific">Candidatus Limosilactobacillus merdipullorum</name>
    <dbReference type="NCBI Taxonomy" id="2838653"/>
    <lineage>
        <taxon>Bacteria</taxon>
        <taxon>Bacillati</taxon>
        <taxon>Bacillota</taxon>
        <taxon>Bacilli</taxon>
        <taxon>Lactobacillales</taxon>
        <taxon>Lactobacillaceae</taxon>
        <taxon>Limosilactobacillus</taxon>
    </lineage>
</organism>
<dbReference type="GO" id="GO:0005829">
    <property type="term" value="C:cytosol"/>
    <property type="evidence" value="ECO:0007669"/>
    <property type="project" value="TreeGrafter"/>
</dbReference>
<proteinExistence type="inferred from homology"/>
<evidence type="ECO:0000313" key="13">
    <source>
        <dbReference type="EMBL" id="HIW69814.1"/>
    </source>
</evidence>
<evidence type="ECO:0000256" key="5">
    <source>
        <dbReference type="ARBA" id="ARBA00012458"/>
    </source>
</evidence>
<keyword evidence="9" id="KW-0460">Magnesium</keyword>
<name>A0A9D1QNT6_9LACO</name>
<reference evidence="13" key="2">
    <citation type="submission" date="2021-04" db="EMBL/GenBank/DDBJ databases">
        <authorList>
            <person name="Gilroy R."/>
        </authorList>
    </citation>
    <scope>NUCLEOTIDE SEQUENCE</scope>
    <source>
        <strain evidence="13">ChiHejej3B27-2180</strain>
    </source>
</reference>
<dbReference type="InterPro" id="IPR006390">
    <property type="entry name" value="DHP_synth_dom"/>
</dbReference>
<dbReference type="EC" id="2.5.1.15" evidence="5"/>
<dbReference type="PROSITE" id="PS00792">
    <property type="entry name" value="DHPS_1"/>
    <property type="match status" value="1"/>
</dbReference>
<dbReference type="PANTHER" id="PTHR20941">
    <property type="entry name" value="FOLATE SYNTHESIS PROTEINS"/>
    <property type="match status" value="1"/>
</dbReference>
<protein>
    <recommendedName>
        <fullName evidence="6">Dihydropteroate synthase</fullName>
        <ecNumber evidence="5">2.5.1.15</ecNumber>
    </recommendedName>
    <alternativeName>
        <fullName evidence="11">Dihydropteroate pyrophosphorylase</fullName>
    </alternativeName>
</protein>
<reference evidence="13" key="1">
    <citation type="journal article" date="2021" name="PeerJ">
        <title>Extensive microbial diversity within the chicken gut microbiome revealed by metagenomics and culture.</title>
        <authorList>
            <person name="Gilroy R."/>
            <person name="Ravi A."/>
            <person name="Getino M."/>
            <person name="Pursley I."/>
            <person name="Horton D.L."/>
            <person name="Alikhan N.F."/>
            <person name="Baker D."/>
            <person name="Gharbi K."/>
            <person name="Hall N."/>
            <person name="Watson M."/>
            <person name="Adriaenssens E.M."/>
            <person name="Foster-Nyarko E."/>
            <person name="Jarju S."/>
            <person name="Secka A."/>
            <person name="Antonio M."/>
            <person name="Oren A."/>
            <person name="Chaudhuri R.R."/>
            <person name="La Ragione R."/>
            <person name="Hildebrand F."/>
            <person name="Pallen M.J."/>
        </authorList>
    </citation>
    <scope>NUCLEOTIDE SEQUENCE</scope>
    <source>
        <strain evidence="13">ChiHejej3B27-2180</strain>
    </source>
</reference>
<dbReference type="GO" id="GO:0046656">
    <property type="term" value="P:folic acid biosynthetic process"/>
    <property type="evidence" value="ECO:0007669"/>
    <property type="project" value="UniProtKB-KW"/>
</dbReference>
<evidence type="ECO:0000256" key="9">
    <source>
        <dbReference type="ARBA" id="ARBA00022842"/>
    </source>
</evidence>
<evidence type="ECO:0000256" key="2">
    <source>
        <dbReference type="ARBA" id="ARBA00001946"/>
    </source>
</evidence>
<evidence type="ECO:0000256" key="3">
    <source>
        <dbReference type="ARBA" id="ARBA00004763"/>
    </source>
</evidence>
<dbReference type="PROSITE" id="PS50972">
    <property type="entry name" value="PTERIN_BINDING"/>
    <property type="match status" value="1"/>
</dbReference>
<dbReference type="GO" id="GO:0046872">
    <property type="term" value="F:metal ion binding"/>
    <property type="evidence" value="ECO:0007669"/>
    <property type="project" value="UniProtKB-KW"/>
</dbReference>
<dbReference type="NCBIfam" id="TIGR01496">
    <property type="entry name" value="DHPS"/>
    <property type="match status" value="1"/>
</dbReference>
<comment type="similarity">
    <text evidence="4">Belongs to the DHPS family.</text>
</comment>
<dbReference type="InterPro" id="IPR045031">
    <property type="entry name" value="DHP_synth-like"/>
</dbReference>
<evidence type="ECO:0000256" key="10">
    <source>
        <dbReference type="ARBA" id="ARBA00022909"/>
    </source>
</evidence>
<evidence type="ECO:0000256" key="8">
    <source>
        <dbReference type="ARBA" id="ARBA00022723"/>
    </source>
</evidence>
<dbReference type="Proteomes" id="UP000886878">
    <property type="component" value="Unassembled WGS sequence"/>
</dbReference>
<dbReference type="Pfam" id="PF00809">
    <property type="entry name" value="Pterin_bind"/>
    <property type="match status" value="1"/>
</dbReference>
<comment type="cofactor">
    <cofactor evidence="2">
        <name>Mg(2+)</name>
        <dbReference type="ChEBI" id="CHEBI:18420"/>
    </cofactor>
</comment>
<keyword evidence="10" id="KW-0289">Folate biosynthesis</keyword>
<feature type="domain" description="Pterin-binding" evidence="12">
    <location>
        <begin position="115"/>
        <end position="364"/>
    </location>
</feature>
<evidence type="ECO:0000256" key="11">
    <source>
        <dbReference type="ARBA" id="ARBA00030193"/>
    </source>
</evidence>
<dbReference type="GO" id="GO:0046654">
    <property type="term" value="P:tetrahydrofolate biosynthetic process"/>
    <property type="evidence" value="ECO:0007669"/>
    <property type="project" value="TreeGrafter"/>
</dbReference>